<feature type="region of interest" description="Disordered" evidence="1">
    <location>
        <begin position="308"/>
        <end position="397"/>
    </location>
</feature>
<feature type="compositionally biased region" description="Polar residues" evidence="1">
    <location>
        <begin position="83"/>
        <end position="105"/>
    </location>
</feature>
<feature type="compositionally biased region" description="Polar residues" evidence="1">
    <location>
        <begin position="114"/>
        <end position="130"/>
    </location>
</feature>
<feature type="domain" description="Retrovirus-related Pol polyprotein from transposon TNT 1-94-like beta-barrel" evidence="2">
    <location>
        <begin position="186"/>
        <end position="267"/>
    </location>
</feature>
<dbReference type="InterPro" id="IPR054722">
    <property type="entry name" value="PolX-like_BBD"/>
</dbReference>
<feature type="compositionally biased region" description="Polar residues" evidence="1">
    <location>
        <begin position="51"/>
        <end position="73"/>
    </location>
</feature>
<evidence type="ECO:0000256" key="1">
    <source>
        <dbReference type="SAM" id="MobiDB-lite"/>
    </source>
</evidence>
<reference evidence="3" key="1">
    <citation type="submission" date="2014-09" db="EMBL/GenBank/DDBJ databases">
        <title>Genome sequence of the luminous mushroom Mycena chlorophos for searching fungal bioluminescence genes.</title>
        <authorList>
            <person name="Tanaka Y."/>
            <person name="Kasuga D."/>
            <person name="Oba Y."/>
            <person name="Hase S."/>
            <person name="Sato K."/>
            <person name="Oba Y."/>
            <person name="Sakakibara Y."/>
        </authorList>
    </citation>
    <scope>NUCLEOTIDE SEQUENCE</scope>
</reference>
<dbReference type="Proteomes" id="UP000815677">
    <property type="component" value="Unassembled WGS sequence"/>
</dbReference>
<proteinExistence type="predicted"/>
<dbReference type="Pfam" id="PF22936">
    <property type="entry name" value="Pol_BBD"/>
    <property type="match status" value="1"/>
</dbReference>
<evidence type="ECO:0000313" key="3">
    <source>
        <dbReference type="EMBL" id="GAT55525.1"/>
    </source>
</evidence>
<keyword evidence="4" id="KW-1185">Reference proteome</keyword>
<evidence type="ECO:0000313" key="4">
    <source>
        <dbReference type="Proteomes" id="UP000815677"/>
    </source>
</evidence>
<feature type="compositionally biased region" description="Polar residues" evidence="1">
    <location>
        <begin position="343"/>
        <end position="352"/>
    </location>
</feature>
<feature type="compositionally biased region" description="Pro residues" evidence="1">
    <location>
        <begin position="360"/>
        <end position="374"/>
    </location>
</feature>
<organism evidence="3 4">
    <name type="scientific">Mycena chlorophos</name>
    <name type="common">Agaric fungus</name>
    <name type="synonym">Agaricus chlorophos</name>
    <dbReference type="NCBI Taxonomy" id="658473"/>
    <lineage>
        <taxon>Eukaryota</taxon>
        <taxon>Fungi</taxon>
        <taxon>Dikarya</taxon>
        <taxon>Basidiomycota</taxon>
        <taxon>Agaricomycotina</taxon>
        <taxon>Agaricomycetes</taxon>
        <taxon>Agaricomycetidae</taxon>
        <taxon>Agaricales</taxon>
        <taxon>Marasmiineae</taxon>
        <taxon>Mycenaceae</taxon>
        <taxon>Mycena</taxon>
    </lineage>
</organism>
<evidence type="ECO:0000259" key="2">
    <source>
        <dbReference type="Pfam" id="PF22936"/>
    </source>
</evidence>
<protein>
    <recommendedName>
        <fullName evidence="2">Retrovirus-related Pol polyprotein from transposon TNT 1-94-like beta-barrel domain-containing protein</fullName>
    </recommendedName>
</protein>
<accession>A0ABQ0LWR9</accession>
<feature type="compositionally biased region" description="Polar residues" evidence="1">
    <location>
        <begin position="380"/>
        <end position="393"/>
    </location>
</feature>
<feature type="region of interest" description="Disordered" evidence="1">
    <location>
        <begin position="32"/>
        <end position="140"/>
    </location>
</feature>
<sequence length="499" mass="53931">MHALTDPLLVTSHSAALRDLGTVSPTLDIDTLFSRSQTPETPTKPLARQGLGTSHSSAGQSTSPERTPCTVNAVSRHRPGHSPTDQSHPNAVHAQPSSSDINQRQPHAKPDTPTPAQSPALSGTEQTRGQSCPPPRSACQEMQIHPDQRDKHAHARHLSSPSAHNPAALDLVLMANSRLKLSRTSWLLDSGSSIHVANDRSIFQTYTALQGHHVYGIGKLSAPGEGSVRLQFTIDGRVNTVTLLNVVYLPSSPHNIISLGKMHRAGYSLAFPLGSEDIIISRDGQRLAHCRNIGDVYALGNVRPLHAGESASTDSGEWSEYTFRPRTPDPPENQGESAPKHTAANSGSTPSQAPARPTTPANPPTPLIPLPSPAPSTLTQISSRESTPATPQPRSEIIGDISARNIIYIWVSHEATHQFRFYRHLRSRRQLPRYCSGSFCPANPAFSSSRSNSSSLRTATRSPEAYLHQAALHFASLAKLPGHVHASRFEGECQCCRLK</sequence>
<gene>
    <name evidence="3" type="ORF">MCHLO_12284</name>
</gene>
<name>A0ABQ0LWR9_MYCCL</name>
<dbReference type="EMBL" id="DF849035">
    <property type="protein sequence ID" value="GAT55525.1"/>
    <property type="molecule type" value="Genomic_DNA"/>
</dbReference>